<dbReference type="EMBL" id="FNET01000014">
    <property type="protein sequence ID" value="SDL85260.1"/>
    <property type="molecule type" value="Genomic_DNA"/>
</dbReference>
<proteinExistence type="inferred from homology"/>
<evidence type="ECO:0000259" key="8">
    <source>
        <dbReference type="Pfam" id="PF02687"/>
    </source>
</evidence>
<evidence type="ECO:0000256" key="7">
    <source>
        <dbReference type="SAM" id="Phobius"/>
    </source>
</evidence>
<feature type="transmembrane region" description="Helical" evidence="7">
    <location>
        <begin position="332"/>
        <end position="356"/>
    </location>
</feature>
<keyword evidence="4 7" id="KW-1133">Transmembrane helix</keyword>
<keyword evidence="5 7" id="KW-0472">Membrane</keyword>
<dbReference type="Proteomes" id="UP000199682">
    <property type="component" value="Unassembled WGS sequence"/>
</dbReference>
<dbReference type="InterPro" id="IPR025857">
    <property type="entry name" value="MacB_PCD"/>
</dbReference>
<gene>
    <name evidence="10" type="ORF">SAMN04488074_11412</name>
</gene>
<dbReference type="PANTHER" id="PTHR30572">
    <property type="entry name" value="MEMBRANE COMPONENT OF TRANSPORTER-RELATED"/>
    <property type="match status" value="1"/>
</dbReference>
<organism evidence="10 11">
    <name type="scientific">Lentzea albidocapillata subsp. violacea</name>
    <dbReference type="NCBI Taxonomy" id="128104"/>
    <lineage>
        <taxon>Bacteria</taxon>
        <taxon>Bacillati</taxon>
        <taxon>Actinomycetota</taxon>
        <taxon>Actinomycetes</taxon>
        <taxon>Pseudonocardiales</taxon>
        <taxon>Pseudonocardiaceae</taxon>
        <taxon>Lentzea</taxon>
    </lineage>
</organism>
<evidence type="ECO:0000256" key="1">
    <source>
        <dbReference type="ARBA" id="ARBA00004651"/>
    </source>
</evidence>
<feature type="transmembrane region" description="Helical" evidence="7">
    <location>
        <begin position="368"/>
        <end position="392"/>
    </location>
</feature>
<comment type="subcellular location">
    <subcellularLocation>
        <location evidence="1">Cell membrane</location>
        <topology evidence="1">Multi-pass membrane protein</topology>
    </subcellularLocation>
</comment>
<accession>A0A1G9NFK4</accession>
<feature type="domain" description="ABC3 transporter permease C-terminal" evidence="8">
    <location>
        <begin position="290"/>
        <end position="402"/>
    </location>
</feature>
<dbReference type="InterPro" id="IPR003838">
    <property type="entry name" value="ABC3_permease_C"/>
</dbReference>
<reference evidence="11" key="1">
    <citation type="submission" date="2016-10" db="EMBL/GenBank/DDBJ databases">
        <authorList>
            <person name="Varghese N."/>
            <person name="Submissions S."/>
        </authorList>
    </citation>
    <scope>NUCLEOTIDE SEQUENCE [LARGE SCALE GENOMIC DNA]</scope>
    <source>
        <strain evidence="11">DSM 44796</strain>
    </source>
</reference>
<evidence type="ECO:0000256" key="3">
    <source>
        <dbReference type="ARBA" id="ARBA00022692"/>
    </source>
</evidence>
<protein>
    <submittedName>
        <fullName evidence="10">Putative ABC transport system permease protein</fullName>
    </submittedName>
</protein>
<dbReference type="PANTHER" id="PTHR30572:SF4">
    <property type="entry name" value="ABC TRANSPORTER PERMEASE YTRF"/>
    <property type="match status" value="1"/>
</dbReference>
<dbReference type="RefSeq" id="WP_090010535.1">
    <property type="nucleotide sequence ID" value="NZ_FNET01000014.1"/>
</dbReference>
<evidence type="ECO:0000313" key="10">
    <source>
        <dbReference type="EMBL" id="SDL85260.1"/>
    </source>
</evidence>
<dbReference type="Pfam" id="PF02687">
    <property type="entry name" value="FtsX"/>
    <property type="match status" value="1"/>
</dbReference>
<dbReference type="GO" id="GO:0005886">
    <property type="term" value="C:plasma membrane"/>
    <property type="evidence" value="ECO:0007669"/>
    <property type="project" value="UniProtKB-SubCell"/>
</dbReference>
<evidence type="ECO:0000256" key="5">
    <source>
        <dbReference type="ARBA" id="ARBA00023136"/>
    </source>
</evidence>
<keyword evidence="2" id="KW-1003">Cell membrane</keyword>
<feature type="transmembrane region" description="Helical" evidence="7">
    <location>
        <begin position="41"/>
        <end position="63"/>
    </location>
</feature>
<keyword evidence="3 7" id="KW-0812">Transmembrane</keyword>
<feature type="domain" description="MacB-like periplasmic core" evidence="9">
    <location>
        <begin position="42"/>
        <end position="227"/>
    </location>
</feature>
<dbReference type="InterPro" id="IPR050250">
    <property type="entry name" value="Macrolide_Exporter_MacB"/>
</dbReference>
<dbReference type="AlphaFoldDB" id="A0A1G9NFK4"/>
<dbReference type="Pfam" id="PF12704">
    <property type="entry name" value="MacB_PCD"/>
    <property type="match status" value="1"/>
</dbReference>
<evidence type="ECO:0000256" key="2">
    <source>
        <dbReference type="ARBA" id="ARBA00022475"/>
    </source>
</evidence>
<name>A0A1G9NFK4_9PSEU</name>
<dbReference type="GO" id="GO:0022857">
    <property type="term" value="F:transmembrane transporter activity"/>
    <property type="evidence" value="ECO:0007669"/>
    <property type="project" value="TreeGrafter"/>
</dbReference>
<sequence>MTELISAPPDGLPKLPRSARISGLDLVRAGLTGVFGRPARAILSAVGIAIGVAAMVAVLGISASSQAELQAKLESLGTNLLKVGPGQTLLGKPAQLPEDASAMVRRIKSVQEAASVATVKGRAVLRSDKADSLDTGGLSVEAVELELLKTLAGKVRSGAWLNAATSKYPTVVMGHLAAQRLAVTQPGEQVFLGGKWFTVIGILEPMPLAEELDRSAMVGWEAAKTYLGFDGHPTTVYERSLESTVAQVRDVLPATVNPKNPEEVSVTRPSDALAAQIQAKATFTTLFLGLGAVALLVGGVGVANTMVISVLERRSEIGLRRSLGAGRGQVRAQFLTEAVLLSGLGGVFGVLLGLAVSTGYAMSNDWPVALPLEAIAGGVGASVLIGTLAGWFPAGRAAKLSPTVALAAA</sequence>
<evidence type="ECO:0000256" key="4">
    <source>
        <dbReference type="ARBA" id="ARBA00022989"/>
    </source>
</evidence>
<evidence type="ECO:0000313" key="11">
    <source>
        <dbReference type="Proteomes" id="UP000199682"/>
    </source>
</evidence>
<evidence type="ECO:0000259" key="9">
    <source>
        <dbReference type="Pfam" id="PF12704"/>
    </source>
</evidence>
<comment type="similarity">
    <text evidence="6">Belongs to the ABC-4 integral membrane protein family.</text>
</comment>
<feature type="transmembrane region" description="Helical" evidence="7">
    <location>
        <begin position="286"/>
        <end position="311"/>
    </location>
</feature>
<evidence type="ECO:0000256" key="6">
    <source>
        <dbReference type="ARBA" id="ARBA00038076"/>
    </source>
</evidence>